<accession>A0A9Q8WE16</accession>
<evidence type="ECO:0000313" key="2">
    <source>
        <dbReference type="Proteomes" id="UP000830671"/>
    </source>
</evidence>
<protein>
    <submittedName>
        <fullName evidence="1">Uncharacterized protein</fullName>
    </submittedName>
</protein>
<name>A0A9Q8WE16_9PEZI</name>
<sequence length="216" mass="24689">MVPELEEVGIGVEDWDAEKRRFGVSKLTIHSTCLYQNFPILCPELTACLYHDNYVPKIQAHQQSLRFSHHESLKAVTVDVQSPWAIRHFSPGYERELSSKNCVTLSQSEDPSGRHIQQKFLWSGTFSSRYLIAYPYHDILGSHISSQTTLRKIQADIVKNSISNASFPKSRRRVEFNYLVGASLVDVHRVSKSVRIKLANTSAYINPSNIKWLRIS</sequence>
<gene>
    <name evidence="1" type="ORF">CLUP02_04714</name>
</gene>
<organism evidence="1 2">
    <name type="scientific">Colletotrichum lupini</name>
    <dbReference type="NCBI Taxonomy" id="145971"/>
    <lineage>
        <taxon>Eukaryota</taxon>
        <taxon>Fungi</taxon>
        <taxon>Dikarya</taxon>
        <taxon>Ascomycota</taxon>
        <taxon>Pezizomycotina</taxon>
        <taxon>Sordariomycetes</taxon>
        <taxon>Hypocreomycetidae</taxon>
        <taxon>Glomerellales</taxon>
        <taxon>Glomerellaceae</taxon>
        <taxon>Colletotrichum</taxon>
        <taxon>Colletotrichum acutatum species complex</taxon>
    </lineage>
</organism>
<dbReference type="RefSeq" id="XP_049140868.1">
    <property type="nucleotide sequence ID" value="XM_049283725.1"/>
</dbReference>
<proteinExistence type="predicted"/>
<dbReference type="AlphaFoldDB" id="A0A9Q8WE16"/>
<dbReference type="EMBL" id="CP019474">
    <property type="protein sequence ID" value="UQC79235.1"/>
    <property type="molecule type" value="Genomic_DNA"/>
</dbReference>
<dbReference type="Proteomes" id="UP000830671">
    <property type="component" value="Chromosome 2"/>
</dbReference>
<dbReference type="GeneID" id="73338735"/>
<keyword evidence="2" id="KW-1185">Reference proteome</keyword>
<dbReference type="KEGG" id="clup:CLUP02_04714"/>
<evidence type="ECO:0000313" key="1">
    <source>
        <dbReference type="EMBL" id="UQC79235.1"/>
    </source>
</evidence>
<reference evidence="1" key="1">
    <citation type="journal article" date="2021" name="Mol. Plant Microbe Interact.">
        <title>Complete Genome Sequence of the Plant-Pathogenic Fungus Colletotrichum lupini.</title>
        <authorList>
            <person name="Baroncelli R."/>
            <person name="Pensec F."/>
            <person name="Da Lio D."/>
            <person name="Boufleur T."/>
            <person name="Vicente I."/>
            <person name="Sarrocco S."/>
            <person name="Picot A."/>
            <person name="Baraldi E."/>
            <person name="Sukno S."/>
            <person name="Thon M."/>
            <person name="Le Floch G."/>
        </authorList>
    </citation>
    <scope>NUCLEOTIDE SEQUENCE</scope>
    <source>
        <strain evidence="1">IMI 504893</strain>
    </source>
</reference>